<dbReference type="InterPro" id="IPR050273">
    <property type="entry name" value="GppA/Ppx_hydrolase"/>
</dbReference>
<evidence type="ECO:0000313" key="3">
    <source>
        <dbReference type="RefSeq" id="XP_022741886.1"/>
    </source>
</evidence>
<protein>
    <submittedName>
        <fullName evidence="3">LOW QUALITY PROTEIN: uncharacterized protein LOC111293404</fullName>
    </submittedName>
</protein>
<dbReference type="OrthoDB" id="2014654at2759"/>
<organism evidence="2 3">
    <name type="scientific">Durio zibethinus</name>
    <name type="common">Durian</name>
    <dbReference type="NCBI Taxonomy" id="66656"/>
    <lineage>
        <taxon>Eukaryota</taxon>
        <taxon>Viridiplantae</taxon>
        <taxon>Streptophyta</taxon>
        <taxon>Embryophyta</taxon>
        <taxon>Tracheophyta</taxon>
        <taxon>Spermatophyta</taxon>
        <taxon>Magnoliopsida</taxon>
        <taxon>eudicotyledons</taxon>
        <taxon>Gunneridae</taxon>
        <taxon>Pentapetalae</taxon>
        <taxon>rosids</taxon>
        <taxon>malvids</taxon>
        <taxon>Malvales</taxon>
        <taxon>Malvaceae</taxon>
        <taxon>Helicteroideae</taxon>
        <taxon>Durio</taxon>
    </lineage>
</organism>
<dbReference type="Gene3D" id="3.30.420.40">
    <property type="match status" value="1"/>
</dbReference>
<dbReference type="GeneID" id="111293404"/>
<evidence type="ECO:0000313" key="2">
    <source>
        <dbReference type="Proteomes" id="UP000515121"/>
    </source>
</evidence>
<dbReference type="PANTHER" id="PTHR30005">
    <property type="entry name" value="EXOPOLYPHOSPHATASE"/>
    <property type="match status" value="1"/>
</dbReference>
<dbReference type="RefSeq" id="XP_022741886.1">
    <property type="nucleotide sequence ID" value="XM_022886151.1"/>
</dbReference>
<dbReference type="InterPro" id="IPR003695">
    <property type="entry name" value="Ppx_GppA_N"/>
</dbReference>
<dbReference type="GO" id="GO:0016462">
    <property type="term" value="F:pyrophosphatase activity"/>
    <property type="evidence" value="ECO:0007669"/>
    <property type="project" value="TreeGrafter"/>
</dbReference>
<keyword evidence="2" id="KW-1185">Reference proteome</keyword>
<reference evidence="3" key="1">
    <citation type="submission" date="2025-08" db="UniProtKB">
        <authorList>
            <consortium name="RefSeq"/>
        </authorList>
    </citation>
    <scope>IDENTIFICATION</scope>
    <source>
        <tissue evidence="3">Fruit stalk</tissue>
    </source>
</reference>
<dbReference type="AlphaFoldDB" id="A0A6P5YP40"/>
<dbReference type="Pfam" id="PF02541">
    <property type="entry name" value="Ppx-GppA"/>
    <property type="match status" value="1"/>
</dbReference>
<dbReference type="CDD" id="cd24006">
    <property type="entry name" value="ASKHA_NBD_PPX_GppA"/>
    <property type="match status" value="1"/>
</dbReference>
<evidence type="ECO:0000259" key="1">
    <source>
        <dbReference type="Pfam" id="PF02541"/>
    </source>
</evidence>
<accession>A0A6P5YP40</accession>
<sequence length="371" mass="41329">MADNLFAAIDMGTNAFKLLIVEAHSPGKFVPILTVKEPFVLGRDSPSSTISTHSQHLSLKSLKKFNKLIQTRHVPSLHTRCVATSAVREARNKARFIESVAESTGFNVEVLSGEQEARFSYLAALQYLHVFDHLVLNVDIGGGSTEFAIGSRGKVDFCMSLTLGHVTLSQQNFGDKDAGRVSNMRDYERNVVKESGLVEKVKNFGFEVAVGSSGTIRAIEKAIFRVYELDFFYNNEALFRECKMDRRFSREELKSVVERLCRGGKELKAWRDGIFERRSESLIVAGGILLEEIFDLLGIEEMLVSGYGLREGVIADTLAKVFDDGYDFSANARFQSFLRLATRFHAEDKAASAAESASIARLISRLFVLDI</sequence>
<dbReference type="Gene3D" id="3.30.420.150">
    <property type="entry name" value="Exopolyphosphatase. Domain 2"/>
    <property type="match status" value="1"/>
</dbReference>
<gene>
    <name evidence="3" type="primary">LOC111293404</name>
</gene>
<feature type="domain" description="Ppx/GppA phosphatase N-terminal" evidence="1">
    <location>
        <begin position="48"/>
        <end position="319"/>
    </location>
</feature>
<name>A0A6P5YP40_DURZI</name>
<dbReference type="InterPro" id="IPR043129">
    <property type="entry name" value="ATPase_NBD"/>
</dbReference>
<dbReference type="KEGG" id="dzi:111293404"/>
<dbReference type="PANTHER" id="PTHR30005:SF0">
    <property type="entry name" value="RETROGRADE REGULATION PROTEIN 2"/>
    <property type="match status" value="1"/>
</dbReference>
<dbReference type="SUPFAM" id="SSF53067">
    <property type="entry name" value="Actin-like ATPase domain"/>
    <property type="match status" value="2"/>
</dbReference>
<dbReference type="Proteomes" id="UP000515121">
    <property type="component" value="Unplaced"/>
</dbReference>
<proteinExistence type="predicted"/>